<evidence type="ECO:0000313" key="3">
    <source>
        <dbReference type="EMBL" id="MBD3109919.1"/>
    </source>
</evidence>
<reference evidence="3" key="1">
    <citation type="submission" date="2020-09" db="EMBL/GenBank/DDBJ databases">
        <title>Bacillus faecalis sp. nov., a moderately halophilic bacterium isolated from cow faeces.</title>
        <authorList>
            <person name="Jiang L."/>
            <person name="Lee J."/>
        </authorList>
    </citation>
    <scope>NUCLEOTIDE SEQUENCE</scope>
    <source>
        <strain evidence="3">AGMB 02131</strain>
    </source>
</reference>
<protein>
    <submittedName>
        <fullName evidence="3">Acyl-CoA thioesterase</fullName>
    </submittedName>
</protein>
<evidence type="ECO:0000256" key="1">
    <source>
        <dbReference type="ARBA" id="ARBA00005953"/>
    </source>
</evidence>
<dbReference type="InterPro" id="IPR029069">
    <property type="entry name" value="HotDog_dom_sf"/>
</dbReference>
<dbReference type="RefSeq" id="WP_190999456.1">
    <property type="nucleotide sequence ID" value="NZ_JACXSI010000047.1"/>
</dbReference>
<dbReference type="AlphaFoldDB" id="A0A927D2L2"/>
<evidence type="ECO:0000256" key="2">
    <source>
        <dbReference type="ARBA" id="ARBA00022801"/>
    </source>
</evidence>
<accession>A0A927D2L2</accession>
<sequence>MAMETSLSIPVREEDIDYLGHMNYTRYIHFFELGIGDWYKKAGVPHTDSKGTVLGTVVVYFDINYIKEARLGEALQVVTTPGHLGTKSFTFKQTIFNEKEELITECNKKFVMFDTSIRKGIPVVEEIVKHFLEDNH</sequence>
<dbReference type="GO" id="GO:0047617">
    <property type="term" value="F:fatty acyl-CoA hydrolase activity"/>
    <property type="evidence" value="ECO:0007669"/>
    <property type="project" value="TreeGrafter"/>
</dbReference>
<dbReference type="CDD" id="cd00586">
    <property type="entry name" value="4HBT"/>
    <property type="match status" value="1"/>
</dbReference>
<dbReference type="Proteomes" id="UP000602076">
    <property type="component" value="Unassembled WGS sequence"/>
</dbReference>
<evidence type="ECO:0000313" key="4">
    <source>
        <dbReference type="Proteomes" id="UP000602076"/>
    </source>
</evidence>
<dbReference type="SUPFAM" id="SSF54637">
    <property type="entry name" value="Thioesterase/thiol ester dehydrase-isomerase"/>
    <property type="match status" value="1"/>
</dbReference>
<gene>
    <name evidence="3" type="ORF">IEO70_16390</name>
</gene>
<dbReference type="PANTHER" id="PTHR31793">
    <property type="entry name" value="4-HYDROXYBENZOYL-COA THIOESTERASE FAMILY MEMBER"/>
    <property type="match status" value="1"/>
</dbReference>
<keyword evidence="4" id="KW-1185">Reference proteome</keyword>
<dbReference type="PANTHER" id="PTHR31793:SF27">
    <property type="entry name" value="NOVEL THIOESTERASE SUPERFAMILY DOMAIN AND SAPOSIN A-TYPE DOMAIN CONTAINING PROTEIN (0610012H03RIK)"/>
    <property type="match status" value="1"/>
</dbReference>
<dbReference type="InterPro" id="IPR050563">
    <property type="entry name" value="4-hydroxybenzoyl-CoA_TE"/>
</dbReference>
<comment type="caution">
    <text evidence="3">The sequence shown here is derived from an EMBL/GenBank/DDBJ whole genome shotgun (WGS) entry which is preliminary data.</text>
</comment>
<comment type="similarity">
    <text evidence="1">Belongs to the 4-hydroxybenzoyl-CoA thioesterase family.</text>
</comment>
<dbReference type="EMBL" id="JACXSI010000047">
    <property type="protein sequence ID" value="MBD3109919.1"/>
    <property type="molecule type" value="Genomic_DNA"/>
</dbReference>
<organism evidence="3 4">
    <name type="scientific">Peribacillus faecalis</name>
    <dbReference type="NCBI Taxonomy" id="2772559"/>
    <lineage>
        <taxon>Bacteria</taxon>
        <taxon>Bacillati</taxon>
        <taxon>Bacillota</taxon>
        <taxon>Bacilli</taxon>
        <taxon>Bacillales</taxon>
        <taxon>Bacillaceae</taxon>
        <taxon>Peribacillus</taxon>
    </lineage>
</organism>
<proteinExistence type="inferred from homology"/>
<dbReference type="Gene3D" id="3.10.129.10">
    <property type="entry name" value="Hotdog Thioesterase"/>
    <property type="match status" value="1"/>
</dbReference>
<keyword evidence="2" id="KW-0378">Hydrolase</keyword>
<dbReference type="Pfam" id="PF13279">
    <property type="entry name" value="4HBT_2"/>
    <property type="match status" value="1"/>
</dbReference>
<name>A0A927D2L2_9BACI</name>